<dbReference type="Proteomes" id="UP000425817">
    <property type="component" value="Chromosome"/>
</dbReference>
<evidence type="ECO:0000313" key="2">
    <source>
        <dbReference type="Proteomes" id="UP000425817"/>
    </source>
</evidence>
<gene>
    <name evidence="1" type="ORF">GOQ09_10175</name>
</gene>
<dbReference type="OrthoDB" id="1914797at2"/>
<dbReference type="AlphaFoldDB" id="A0A6I6HH03"/>
<sequence>MFDPSFINTSSVDYWYDEGCKHSQAAIREMGDVDFAEMAAGWETQSVDWQDRLAYVLGWDMSAREAALLLAMYRVGPATVRLTAAESLRGLPLQLVSQALPPADADRLKAEAGQPTSINAILEWVSKDRR</sequence>
<dbReference type="EMBL" id="CP046622">
    <property type="protein sequence ID" value="QGW81935.1"/>
    <property type="molecule type" value="Genomic_DNA"/>
</dbReference>
<name>A0A6I6HH03_VARPD</name>
<evidence type="ECO:0000313" key="1">
    <source>
        <dbReference type="EMBL" id="QGW81935.1"/>
    </source>
</evidence>
<dbReference type="RefSeq" id="WP_157613318.1">
    <property type="nucleotide sequence ID" value="NZ_CP046622.1"/>
</dbReference>
<accession>A0A6I6HH03</accession>
<proteinExistence type="predicted"/>
<organism evidence="1 2">
    <name type="scientific">Variovorax paradoxus</name>
    <dbReference type="NCBI Taxonomy" id="34073"/>
    <lineage>
        <taxon>Bacteria</taxon>
        <taxon>Pseudomonadati</taxon>
        <taxon>Pseudomonadota</taxon>
        <taxon>Betaproteobacteria</taxon>
        <taxon>Burkholderiales</taxon>
        <taxon>Comamonadaceae</taxon>
        <taxon>Variovorax</taxon>
    </lineage>
</organism>
<reference evidence="1 2" key="1">
    <citation type="submission" date="2019-12" db="EMBL/GenBank/DDBJ databases">
        <title>Hybrid Genome Assemblies of two High G+C Isolates from Undergraduate Microbiology Courses.</title>
        <authorList>
            <person name="Ne Ville C.J."/>
            <person name="Enright D."/>
            <person name="Hernandez I."/>
            <person name="Dodsworth J."/>
            <person name="Orwin P.M."/>
        </authorList>
    </citation>
    <scope>NUCLEOTIDE SEQUENCE [LARGE SCALE GENOMIC DNA]</scope>
    <source>
        <strain evidence="1 2">CSUSB</strain>
    </source>
</reference>
<protein>
    <submittedName>
        <fullName evidence="1">Uncharacterized protein</fullName>
    </submittedName>
</protein>